<feature type="compositionally biased region" description="Basic and acidic residues" evidence="1">
    <location>
        <begin position="203"/>
        <end position="223"/>
    </location>
</feature>
<comment type="caution">
    <text evidence="2">The sequence shown here is derived from an EMBL/GenBank/DDBJ whole genome shotgun (WGS) entry which is preliminary data.</text>
</comment>
<evidence type="ECO:0000313" key="2">
    <source>
        <dbReference type="EMBL" id="CAI5743658.1"/>
    </source>
</evidence>
<dbReference type="AlphaFoldDB" id="A0AAV0V5P7"/>
<dbReference type="EMBL" id="CANTFM010001902">
    <property type="protein sequence ID" value="CAI5743658.1"/>
    <property type="molecule type" value="Genomic_DNA"/>
</dbReference>
<name>A0AAV0V5P7_9STRA</name>
<sequence>MEPIDAEVVVEPLAAVLQEEMVVEKQIDIKTEEVEAFSVSIVASGNIEQESGTKETVEGAEERLMTETNESVAAVVETISAIAETVAASEETCAAVSTTEEGDELTNEDSAAEPVDEEKFAEPVVVNVAEPVKEKKVAEPVKERGLGQFVVEKAADLVVENVADLEKEKKASEPVKDENKAAELVMEKVTAKEVVQKVAEPAVDEKSVDAAKEKTDESDVADKAIVDLKEPATIIEEPVAAAISNQTEAVAETRPTEENKLDGSLASEDGSEVEDLAFITDNKDAAELKTKVTTRAEESVASN</sequence>
<accession>A0AAV0V5P7</accession>
<feature type="compositionally biased region" description="Acidic residues" evidence="1">
    <location>
        <begin position="100"/>
        <end position="116"/>
    </location>
</feature>
<organism evidence="2 3">
    <name type="scientific">Peronospora destructor</name>
    <dbReference type="NCBI Taxonomy" id="86335"/>
    <lineage>
        <taxon>Eukaryota</taxon>
        <taxon>Sar</taxon>
        <taxon>Stramenopiles</taxon>
        <taxon>Oomycota</taxon>
        <taxon>Peronosporomycetes</taxon>
        <taxon>Peronosporales</taxon>
        <taxon>Peronosporaceae</taxon>
        <taxon>Peronospora</taxon>
    </lineage>
</organism>
<reference evidence="2" key="1">
    <citation type="submission" date="2022-12" db="EMBL/GenBank/DDBJ databases">
        <authorList>
            <person name="Webb A."/>
        </authorList>
    </citation>
    <scope>NUCLEOTIDE SEQUENCE</scope>
    <source>
        <strain evidence="2">Pd1</strain>
    </source>
</reference>
<evidence type="ECO:0000313" key="3">
    <source>
        <dbReference type="Proteomes" id="UP001162029"/>
    </source>
</evidence>
<evidence type="ECO:0000256" key="1">
    <source>
        <dbReference type="SAM" id="MobiDB-lite"/>
    </source>
</evidence>
<keyword evidence="3" id="KW-1185">Reference proteome</keyword>
<feature type="region of interest" description="Disordered" evidence="1">
    <location>
        <begin position="94"/>
        <end position="118"/>
    </location>
</feature>
<dbReference type="Proteomes" id="UP001162029">
    <property type="component" value="Unassembled WGS sequence"/>
</dbReference>
<feature type="region of interest" description="Disordered" evidence="1">
    <location>
        <begin position="202"/>
        <end position="223"/>
    </location>
</feature>
<gene>
    <name evidence="2" type="ORF">PDE001_LOCUS8859</name>
</gene>
<protein>
    <submittedName>
        <fullName evidence="2">Uncharacterized protein</fullName>
    </submittedName>
</protein>
<feature type="region of interest" description="Disordered" evidence="1">
    <location>
        <begin position="246"/>
        <end position="269"/>
    </location>
</feature>
<proteinExistence type="predicted"/>